<gene>
    <name evidence="9" type="ORF">AAFC00_006959</name>
</gene>
<dbReference type="Proteomes" id="UP001562354">
    <property type="component" value="Unassembled WGS sequence"/>
</dbReference>
<name>A0ABR3PBU3_9PEZI</name>
<feature type="transmembrane region" description="Helical" evidence="7">
    <location>
        <begin position="377"/>
        <end position="399"/>
    </location>
</feature>
<sequence>MGHTKQPEYPVDEIAERAVQKEPKRKWQSYVWDSLDKTPEERKFLFKLDAALLTFASLGYFIKNLDQSNINNAFVSGMKEDLNLYGDELNYMQTLWTVGYVIGQIPSNLILTRVRPSIWIPTVEVVWTICTFCLSRCNSAKQIYAVRFFVGLAESAFYPGMQYIIGSWYRREELAKRSCIFHTSSAIASMFSGYLMAAVYNLDGVSGYKGWQWLFIIDGCISMPIALAGYWLLPDVPEICRAPYLTPEERAFGQKRMSLEGRKNRAPYTKAKLLKIFSSWHIYVLPVLYITFNNGNAAAAPVFSQFLKASKDPKYTVSQINVYPTTTNAVQIVTTLIYAWTSDGLFKGARWPGIVFGGIMNIVCYSSLAAWNIALKWKWACLVLMGCGNGLSGLMMAWAHEICTEDNEERALVIGVMNEMAYVFQAWLPLLVWKQVDAPRYRKGYIMATCVSALMIATAFLTRILHKRELARRPAYLVNEGQSEDSSDEGNLAQREEVNFNPKL</sequence>
<feature type="transmembrane region" description="Helical" evidence="7">
    <location>
        <begin position="212"/>
        <end position="233"/>
    </location>
</feature>
<proteinExistence type="predicted"/>
<keyword evidence="4 7" id="KW-1133">Transmembrane helix</keyword>
<evidence type="ECO:0000313" key="10">
    <source>
        <dbReference type="Proteomes" id="UP001562354"/>
    </source>
</evidence>
<evidence type="ECO:0000259" key="8">
    <source>
        <dbReference type="PROSITE" id="PS50850"/>
    </source>
</evidence>
<feature type="transmembrane region" description="Helical" evidence="7">
    <location>
        <begin position="445"/>
        <end position="465"/>
    </location>
</feature>
<keyword evidence="10" id="KW-1185">Reference proteome</keyword>
<evidence type="ECO:0000256" key="4">
    <source>
        <dbReference type="ARBA" id="ARBA00022989"/>
    </source>
</evidence>
<comment type="subcellular location">
    <subcellularLocation>
        <location evidence="1">Membrane</location>
        <topology evidence="1">Multi-pass membrane protein</topology>
    </subcellularLocation>
</comment>
<dbReference type="SUPFAM" id="SSF103473">
    <property type="entry name" value="MFS general substrate transporter"/>
    <property type="match status" value="1"/>
</dbReference>
<dbReference type="PANTHER" id="PTHR43791">
    <property type="entry name" value="PERMEASE-RELATED"/>
    <property type="match status" value="1"/>
</dbReference>
<evidence type="ECO:0000256" key="3">
    <source>
        <dbReference type="ARBA" id="ARBA00022692"/>
    </source>
</evidence>
<feature type="domain" description="Major facilitator superfamily (MFS) profile" evidence="8">
    <location>
        <begin position="52"/>
        <end position="469"/>
    </location>
</feature>
<feature type="region of interest" description="Disordered" evidence="6">
    <location>
        <begin position="481"/>
        <end position="504"/>
    </location>
</feature>
<protein>
    <recommendedName>
        <fullName evidence="8">Major facilitator superfamily (MFS) profile domain-containing protein</fullName>
    </recommendedName>
</protein>
<evidence type="ECO:0000256" key="5">
    <source>
        <dbReference type="ARBA" id="ARBA00023136"/>
    </source>
</evidence>
<dbReference type="EMBL" id="JBFMKM010000010">
    <property type="protein sequence ID" value="KAL1303594.1"/>
    <property type="molecule type" value="Genomic_DNA"/>
</dbReference>
<dbReference type="Pfam" id="PF07690">
    <property type="entry name" value="MFS_1"/>
    <property type="match status" value="1"/>
</dbReference>
<evidence type="ECO:0000256" key="2">
    <source>
        <dbReference type="ARBA" id="ARBA00022448"/>
    </source>
</evidence>
<feature type="transmembrane region" description="Helical" evidence="7">
    <location>
        <begin position="179"/>
        <end position="200"/>
    </location>
</feature>
<evidence type="ECO:0000256" key="7">
    <source>
        <dbReference type="SAM" id="Phobius"/>
    </source>
</evidence>
<dbReference type="InterPro" id="IPR020846">
    <property type="entry name" value="MFS_dom"/>
</dbReference>
<feature type="transmembrane region" description="Helical" evidence="7">
    <location>
        <begin position="273"/>
        <end position="292"/>
    </location>
</feature>
<dbReference type="InterPro" id="IPR036259">
    <property type="entry name" value="MFS_trans_sf"/>
</dbReference>
<dbReference type="PANTHER" id="PTHR43791:SF39">
    <property type="entry name" value="TRANSPORTER LIZ1_SEO1, PUTATIVE (AFU_ORTHOLOGUE AFUA_3G00980)-RELATED"/>
    <property type="match status" value="1"/>
</dbReference>
<dbReference type="GeneID" id="95980658"/>
<comment type="caution">
    <text evidence="9">The sequence shown here is derived from an EMBL/GenBank/DDBJ whole genome shotgun (WGS) entry which is preliminary data.</text>
</comment>
<organism evidence="9 10">
    <name type="scientific">Neodothiora populina</name>
    <dbReference type="NCBI Taxonomy" id="2781224"/>
    <lineage>
        <taxon>Eukaryota</taxon>
        <taxon>Fungi</taxon>
        <taxon>Dikarya</taxon>
        <taxon>Ascomycota</taxon>
        <taxon>Pezizomycotina</taxon>
        <taxon>Dothideomycetes</taxon>
        <taxon>Dothideomycetidae</taxon>
        <taxon>Dothideales</taxon>
        <taxon>Dothioraceae</taxon>
        <taxon>Neodothiora</taxon>
    </lineage>
</organism>
<reference evidence="9 10" key="1">
    <citation type="submission" date="2024-07" db="EMBL/GenBank/DDBJ databases">
        <title>Draft sequence of the Neodothiora populina.</title>
        <authorList>
            <person name="Drown D.D."/>
            <person name="Schuette U.S."/>
            <person name="Buechlein A.B."/>
            <person name="Rusch D.R."/>
            <person name="Winton L.W."/>
            <person name="Adams G.A."/>
        </authorList>
    </citation>
    <scope>NUCLEOTIDE SEQUENCE [LARGE SCALE GENOMIC DNA]</scope>
    <source>
        <strain evidence="9 10">CPC 39397</strain>
    </source>
</reference>
<keyword evidence="3 7" id="KW-0812">Transmembrane</keyword>
<feature type="transmembrane region" description="Helical" evidence="7">
    <location>
        <begin position="353"/>
        <end position="371"/>
    </location>
</feature>
<feature type="transmembrane region" description="Helical" evidence="7">
    <location>
        <begin position="322"/>
        <end position="341"/>
    </location>
</feature>
<evidence type="ECO:0000256" key="1">
    <source>
        <dbReference type="ARBA" id="ARBA00004141"/>
    </source>
</evidence>
<dbReference type="InterPro" id="IPR011701">
    <property type="entry name" value="MFS"/>
</dbReference>
<dbReference type="RefSeq" id="XP_069199869.1">
    <property type="nucleotide sequence ID" value="XM_069346992.1"/>
</dbReference>
<dbReference type="PROSITE" id="PS50850">
    <property type="entry name" value="MFS"/>
    <property type="match status" value="1"/>
</dbReference>
<dbReference type="Gene3D" id="1.20.1250.20">
    <property type="entry name" value="MFS general substrate transporter like domains"/>
    <property type="match status" value="2"/>
</dbReference>
<evidence type="ECO:0000256" key="6">
    <source>
        <dbReference type="SAM" id="MobiDB-lite"/>
    </source>
</evidence>
<feature type="transmembrane region" description="Helical" evidence="7">
    <location>
        <begin position="411"/>
        <end position="433"/>
    </location>
</feature>
<keyword evidence="5 7" id="KW-0472">Membrane</keyword>
<accession>A0ABR3PBU3</accession>
<keyword evidence="2" id="KW-0813">Transport</keyword>
<evidence type="ECO:0000313" key="9">
    <source>
        <dbReference type="EMBL" id="KAL1303594.1"/>
    </source>
</evidence>